<dbReference type="Proteomes" id="UP000008209">
    <property type="component" value="Chromosome"/>
</dbReference>
<dbReference type="KEGG" id="shp:Sput200_2132"/>
<dbReference type="InterPro" id="IPR032710">
    <property type="entry name" value="NTF2-like_dom_sf"/>
</dbReference>
<sequence length="194" mass="22156" precursor="true">MRFLLLALICLLSPLSLANPNKNQSFESVDRLINANYPQFIQAFTTLDAEITRGIYAEDTSYLSESQSKEIYYGRENIVGIYQKFFDKIRAKKAHIDVDFRILNRKIVGNSAIDTGYYLVRFYPAEETGEPVSEFAGKFAIGTQKVAKDLWQITLDTNNRAEPSFYHNAKPVPNLYYGRQFPPLPANNKKVPKS</sequence>
<dbReference type="HOGENOM" id="CLU_1433582_0_0_6"/>
<organism evidence="2 3">
    <name type="scientific">Shewanella putrefaciens (strain 200)</name>
    <dbReference type="NCBI Taxonomy" id="399804"/>
    <lineage>
        <taxon>Bacteria</taxon>
        <taxon>Pseudomonadati</taxon>
        <taxon>Pseudomonadota</taxon>
        <taxon>Gammaproteobacteria</taxon>
        <taxon>Alteromonadales</taxon>
        <taxon>Shewanellaceae</taxon>
        <taxon>Shewanella</taxon>
    </lineage>
</organism>
<dbReference type="PATRIC" id="fig|399804.5.peg.2201"/>
<evidence type="ECO:0000313" key="2">
    <source>
        <dbReference type="EMBL" id="ADV54587.1"/>
    </source>
</evidence>
<evidence type="ECO:0000256" key="1">
    <source>
        <dbReference type="SAM" id="SignalP"/>
    </source>
</evidence>
<keyword evidence="1" id="KW-0732">Signal</keyword>
<feature type="chain" id="PRO_5003215824" description="DUF4440 domain-containing protein" evidence="1">
    <location>
        <begin position="19"/>
        <end position="194"/>
    </location>
</feature>
<evidence type="ECO:0000313" key="3">
    <source>
        <dbReference type="Proteomes" id="UP000008209"/>
    </source>
</evidence>
<dbReference type="Gene3D" id="3.10.450.50">
    <property type="match status" value="1"/>
</dbReference>
<protein>
    <recommendedName>
        <fullName evidence="4">DUF4440 domain-containing protein</fullName>
    </recommendedName>
</protein>
<dbReference type="OrthoDB" id="6270236at2"/>
<dbReference type="SUPFAM" id="SSF54427">
    <property type="entry name" value="NTF2-like"/>
    <property type="match status" value="1"/>
</dbReference>
<gene>
    <name evidence="2" type="ordered locus">Sput200_2132</name>
</gene>
<reference evidence="2 3" key="1">
    <citation type="submission" date="2011-01" db="EMBL/GenBank/DDBJ databases">
        <title>Complete sequence of Shewanella putrefaciens 200.</title>
        <authorList>
            <consortium name="US DOE Joint Genome Institute"/>
            <person name="Lucas S."/>
            <person name="Copeland A."/>
            <person name="Lapidus A."/>
            <person name="Cheng J.-F."/>
            <person name="Bruce D."/>
            <person name="Goodwin L."/>
            <person name="Pitluck S."/>
            <person name="Munk A.C."/>
            <person name="Detter J.C."/>
            <person name="Han C."/>
            <person name="Tapia R."/>
            <person name="Land M."/>
            <person name="Hauser L."/>
            <person name="Chang Y.-J."/>
            <person name="Jeffries C."/>
            <person name="Kyrpides N."/>
            <person name="Ivanova N."/>
            <person name="Mikhailova N."/>
            <person name="Kolker E."/>
            <person name="Lawrence C."/>
            <person name="McCue L.A."/>
            <person name="DiChristina T."/>
            <person name="Nealson K."/>
            <person name="Fredrickson J.K."/>
            <person name="Woyke T."/>
        </authorList>
    </citation>
    <scope>NUCLEOTIDE SEQUENCE [LARGE SCALE GENOMIC DNA]</scope>
    <source>
        <strain evidence="2 3">200</strain>
    </source>
</reference>
<name>E6XMK6_SHEP2</name>
<evidence type="ECO:0008006" key="4">
    <source>
        <dbReference type="Google" id="ProtNLM"/>
    </source>
</evidence>
<proteinExistence type="predicted"/>
<dbReference type="EMBL" id="CP002457">
    <property type="protein sequence ID" value="ADV54587.1"/>
    <property type="molecule type" value="Genomic_DNA"/>
</dbReference>
<accession>E6XMK6</accession>
<dbReference type="AlphaFoldDB" id="E6XMK6"/>
<feature type="signal peptide" evidence="1">
    <location>
        <begin position="1"/>
        <end position="18"/>
    </location>
</feature>